<dbReference type="InterPro" id="IPR036065">
    <property type="entry name" value="BolA-like_sf"/>
</dbReference>
<gene>
    <name evidence="2" type="primary">yrbA_1</name>
    <name evidence="2" type="ORF">NCTC12229_01177</name>
</gene>
<organism evidence="2 3">
    <name type="scientific">Neisseria zoodegmatis</name>
    <dbReference type="NCBI Taxonomy" id="326523"/>
    <lineage>
        <taxon>Bacteria</taxon>
        <taxon>Pseudomonadati</taxon>
        <taxon>Pseudomonadota</taxon>
        <taxon>Betaproteobacteria</taxon>
        <taxon>Neisseriales</taxon>
        <taxon>Neisseriaceae</taxon>
        <taxon>Neisseria</taxon>
    </lineage>
</organism>
<dbReference type="Pfam" id="PF01722">
    <property type="entry name" value="BolA"/>
    <property type="match status" value="1"/>
</dbReference>
<dbReference type="PANTHER" id="PTHR46230:SF7">
    <property type="entry name" value="BOLA-LIKE PROTEIN 1"/>
    <property type="match status" value="1"/>
</dbReference>
<reference evidence="2 3" key="1">
    <citation type="submission" date="2018-06" db="EMBL/GenBank/DDBJ databases">
        <authorList>
            <consortium name="Pathogen Informatics"/>
            <person name="Doyle S."/>
        </authorList>
    </citation>
    <scope>NUCLEOTIDE SEQUENCE [LARGE SCALE GENOMIC DNA]</scope>
    <source>
        <strain evidence="2 3">NCTC12229</strain>
    </source>
</reference>
<dbReference type="Gene3D" id="3.30.300.90">
    <property type="entry name" value="BolA-like"/>
    <property type="match status" value="1"/>
</dbReference>
<dbReference type="AlphaFoldDB" id="A0A378WH32"/>
<dbReference type="OrthoDB" id="5296536at2"/>
<dbReference type="InterPro" id="IPR002634">
    <property type="entry name" value="BolA"/>
</dbReference>
<accession>A0A378WH32</accession>
<sequence>MPTMQETIEGRLKTLQPQMFEFHDESHLHAGHAGNRGGGHYAVLLVSEVFDGVSRLNRQRMVKDLLQDLFSDGLIHALSVKAVTPEEYFH</sequence>
<name>A0A378WH32_9NEIS</name>
<dbReference type="PANTHER" id="PTHR46230">
    <property type="match status" value="1"/>
</dbReference>
<proteinExistence type="inferred from homology"/>
<evidence type="ECO:0000256" key="1">
    <source>
        <dbReference type="RuleBase" id="RU003860"/>
    </source>
</evidence>
<dbReference type="Proteomes" id="UP000254055">
    <property type="component" value="Unassembled WGS sequence"/>
</dbReference>
<comment type="similarity">
    <text evidence="1">Belongs to the BolA/IbaG family.</text>
</comment>
<protein>
    <submittedName>
        <fullName evidence="2">BolA/YrbA family protein</fullName>
    </submittedName>
</protein>
<dbReference type="SUPFAM" id="SSF82657">
    <property type="entry name" value="BolA-like"/>
    <property type="match status" value="1"/>
</dbReference>
<evidence type="ECO:0000313" key="2">
    <source>
        <dbReference type="EMBL" id="SUA36748.1"/>
    </source>
</evidence>
<dbReference type="PIRSF" id="PIRSF003113">
    <property type="entry name" value="BolA"/>
    <property type="match status" value="1"/>
</dbReference>
<dbReference type="RefSeq" id="WP_115133876.1">
    <property type="nucleotide sequence ID" value="NZ_UGRS01000001.1"/>
</dbReference>
<dbReference type="GO" id="GO:0016226">
    <property type="term" value="P:iron-sulfur cluster assembly"/>
    <property type="evidence" value="ECO:0007669"/>
    <property type="project" value="TreeGrafter"/>
</dbReference>
<dbReference type="EMBL" id="UGRS01000001">
    <property type="protein sequence ID" value="SUA36748.1"/>
    <property type="molecule type" value="Genomic_DNA"/>
</dbReference>
<evidence type="ECO:0000313" key="3">
    <source>
        <dbReference type="Proteomes" id="UP000254055"/>
    </source>
</evidence>